<sequence>MTKTVLVVDDQPGIRMLLEEVIKTEGYHILLAQTGQEAIDQVTQHQPDLMLVDLKLPIKDGLTVVRELEEENRIVPTIIMSGLAEDELVGKKFSSNIKGVIAKPFNIQDVRELIIGQLE</sequence>
<dbReference type="Proteomes" id="UP000468638">
    <property type="component" value="Unassembled WGS sequence"/>
</dbReference>
<comment type="caution">
    <text evidence="4">The sequence shown here is derived from an EMBL/GenBank/DDBJ whole genome shotgun (WGS) entry which is preliminary data.</text>
</comment>
<feature type="modified residue" description="4-aspartylphosphate" evidence="2">
    <location>
        <position position="53"/>
    </location>
</feature>
<dbReference type="PROSITE" id="PS50110">
    <property type="entry name" value="RESPONSE_REGULATORY"/>
    <property type="match status" value="1"/>
</dbReference>
<dbReference type="RefSeq" id="WP_160849375.1">
    <property type="nucleotide sequence ID" value="NZ_WMEQ01000020.1"/>
</dbReference>
<evidence type="ECO:0000259" key="3">
    <source>
        <dbReference type="PROSITE" id="PS50110"/>
    </source>
</evidence>
<proteinExistence type="predicted"/>
<feature type="domain" description="Response regulatory" evidence="3">
    <location>
        <begin position="4"/>
        <end position="118"/>
    </location>
</feature>
<name>A0A6I5A626_9BACI</name>
<dbReference type="Gene3D" id="3.40.50.2300">
    <property type="match status" value="1"/>
</dbReference>
<evidence type="ECO:0000313" key="4">
    <source>
        <dbReference type="EMBL" id="MYL35692.1"/>
    </source>
</evidence>
<organism evidence="4 5">
    <name type="scientific">Pontibacillus yanchengensis</name>
    <dbReference type="NCBI Taxonomy" id="462910"/>
    <lineage>
        <taxon>Bacteria</taxon>
        <taxon>Bacillati</taxon>
        <taxon>Bacillota</taxon>
        <taxon>Bacilli</taxon>
        <taxon>Bacillales</taxon>
        <taxon>Bacillaceae</taxon>
        <taxon>Pontibacillus</taxon>
    </lineage>
</organism>
<dbReference type="InterPro" id="IPR011006">
    <property type="entry name" value="CheY-like_superfamily"/>
</dbReference>
<dbReference type="InterPro" id="IPR050595">
    <property type="entry name" value="Bact_response_regulator"/>
</dbReference>
<dbReference type="SUPFAM" id="SSF52172">
    <property type="entry name" value="CheY-like"/>
    <property type="match status" value="1"/>
</dbReference>
<dbReference type="EMBL" id="WMEQ01000020">
    <property type="protein sequence ID" value="MYL35692.1"/>
    <property type="molecule type" value="Genomic_DNA"/>
</dbReference>
<keyword evidence="1 2" id="KW-0597">Phosphoprotein</keyword>
<gene>
    <name evidence="4" type="ORF">GLW05_19115</name>
</gene>
<evidence type="ECO:0000313" key="5">
    <source>
        <dbReference type="Proteomes" id="UP000468638"/>
    </source>
</evidence>
<accession>A0A6I5A626</accession>
<protein>
    <submittedName>
        <fullName evidence="4">Response regulator</fullName>
    </submittedName>
</protein>
<dbReference type="Pfam" id="PF00072">
    <property type="entry name" value="Response_reg"/>
    <property type="match status" value="1"/>
</dbReference>
<dbReference type="CDD" id="cd00156">
    <property type="entry name" value="REC"/>
    <property type="match status" value="1"/>
</dbReference>
<dbReference type="GO" id="GO:0000160">
    <property type="term" value="P:phosphorelay signal transduction system"/>
    <property type="evidence" value="ECO:0007669"/>
    <property type="project" value="InterPro"/>
</dbReference>
<dbReference type="OrthoDB" id="9808843at2"/>
<evidence type="ECO:0000256" key="1">
    <source>
        <dbReference type="ARBA" id="ARBA00022553"/>
    </source>
</evidence>
<dbReference type="AlphaFoldDB" id="A0A6I5A626"/>
<dbReference type="PANTHER" id="PTHR44591:SF3">
    <property type="entry name" value="RESPONSE REGULATORY DOMAIN-CONTAINING PROTEIN"/>
    <property type="match status" value="1"/>
</dbReference>
<evidence type="ECO:0000256" key="2">
    <source>
        <dbReference type="PROSITE-ProRule" id="PRU00169"/>
    </source>
</evidence>
<dbReference type="SMART" id="SM00448">
    <property type="entry name" value="REC"/>
    <property type="match status" value="1"/>
</dbReference>
<dbReference type="InterPro" id="IPR001789">
    <property type="entry name" value="Sig_transdc_resp-reg_receiver"/>
</dbReference>
<reference evidence="4 5" key="1">
    <citation type="submission" date="2019-11" db="EMBL/GenBank/DDBJ databases">
        <title>Genome sequences of 17 halophilic strains isolated from different environments.</title>
        <authorList>
            <person name="Furrow R.E."/>
        </authorList>
    </citation>
    <scope>NUCLEOTIDE SEQUENCE [LARGE SCALE GENOMIC DNA]</scope>
    <source>
        <strain evidence="4 5">22514_16_FS</strain>
    </source>
</reference>
<dbReference type="PANTHER" id="PTHR44591">
    <property type="entry name" value="STRESS RESPONSE REGULATOR PROTEIN 1"/>
    <property type="match status" value="1"/>
</dbReference>